<evidence type="ECO:0000256" key="7">
    <source>
        <dbReference type="ARBA" id="ARBA00023136"/>
    </source>
</evidence>
<dbReference type="Gene3D" id="2.60.40.3500">
    <property type="match status" value="1"/>
</dbReference>
<dbReference type="PRINTS" id="PR00811">
    <property type="entry name" value="BCTERIALGSPD"/>
</dbReference>
<dbReference type="InterPro" id="IPR004846">
    <property type="entry name" value="T2SS/T3SS_dom"/>
</dbReference>
<comment type="function">
    <text evidence="10">Required for type IV pilus biogenesis and competence. Could function as a pore for exit of the pilus but also as a channel for entry of heme and antimicrobial agents and uptake of transforming DNA.</text>
</comment>
<comment type="subunit">
    <text evidence="11">Homododecamer. Tetramer of trimer.</text>
</comment>
<comment type="similarity">
    <text evidence="2">Belongs to the bacterial secretin family. PilQ subfamily.</text>
</comment>
<evidence type="ECO:0000313" key="15">
    <source>
        <dbReference type="EMBL" id="CUA81827.1"/>
    </source>
</evidence>
<dbReference type="InterPro" id="IPR051808">
    <property type="entry name" value="Type_IV_pilus_biogenesis"/>
</dbReference>
<dbReference type="Pfam" id="PF03958">
    <property type="entry name" value="Secretin_N"/>
    <property type="match status" value="1"/>
</dbReference>
<dbReference type="InterPro" id="IPR004845">
    <property type="entry name" value="T2SS_GspD_CS"/>
</dbReference>
<evidence type="ECO:0000256" key="3">
    <source>
        <dbReference type="ARBA" id="ARBA00014124"/>
    </source>
</evidence>
<keyword evidence="7" id="KW-0472">Membrane</keyword>
<keyword evidence="6" id="KW-0653">Protein transport</keyword>
<dbReference type="InterPro" id="IPR011662">
    <property type="entry name" value="Secretin/TonB_short_N"/>
</dbReference>
<comment type="subcellular location">
    <subcellularLocation>
        <location evidence="1 12">Cell outer membrane</location>
    </subcellularLocation>
</comment>
<evidence type="ECO:0000256" key="8">
    <source>
        <dbReference type="ARBA" id="ARBA00023237"/>
    </source>
</evidence>
<dbReference type="PANTHER" id="PTHR30604">
    <property type="entry name" value="PROTEIN TRANSPORT PROTEIN HOFQ"/>
    <property type="match status" value="1"/>
</dbReference>
<dbReference type="PROSITE" id="PS00875">
    <property type="entry name" value="T2SP_D"/>
    <property type="match status" value="1"/>
</dbReference>
<evidence type="ECO:0000256" key="10">
    <source>
        <dbReference type="ARBA" id="ARBA00024678"/>
    </source>
</evidence>
<dbReference type="GO" id="GO:0009306">
    <property type="term" value="P:protein secretion"/>
    <property type="evidence" value="ECO:0007669"/>
    <property type="project" value="InterPro"/>
</dbReference>
<dbReference type="GO" id="GO:0030420">
    <property type="term" value="P:establishment of competence for transformation"/>
    <property type="evidence" value="ECO:0007669"/>
    <property type="project" value="UniProtKB-KW"/>
</dbReference>
<dbReference type="Proteomes" id="UP000243535">
    <property type="component" value="Unassembled WGS sequence"/>
</dbReference>
<evidence type="ECO:0000259" key="14">
    <source>
        <dbReference type="SMART" id="SM00965"/>
    </source>
</evidence>
<name>A0A0K6GT67_9NEIS</name>
<dbReference type="InterPro" id="IPR001775">
    <property type="entry name" value="GspD/PilQ"/>
</dbReference>
<dbReference type="EMBL" id="CYHA01000001">
    <property type="protein sequence ID" value="CUA81827.1"/>
    <property type="molecule type" value="Genomic_DNA"/>
</dbReference>
<dbReference type="InterPro" id="IPR038591">
    <property type="entry name" value="NolW-like_sf"/>
</dbReference>
<dbReference type="NCBIfam" id="TIGR02515">
    <property type="entry name" value="IV_pilus_PilQ"/>
    <property type="match status" value="1"/>
</dbReference>
<gene>
    <name evidence="15" type="ORF">Ga0061063_0674</name>
</gene>
<dbReference type="Gene3D" id="3.30.1370.120">
    <property type="match status" value="1"/>
</dbReference>
<evidence type="ECO:0000313" key="16">
    <source>
        <dbReference type="Proteomes" id="UP000243535"/>
    </source>
</evidence>
<evidence type="ECO:0000256" key="11">
    <source>
        <dbReference type="ARBA" id="ARBA00025897"/>
    </source>
</evidence>
<keyword evidence="4 12" id="KW-0813">Transport</keyword>
<dbReference type="InterPro" id="IPR013355">
    <property type="entry name" value="Pilus_4_PilQ"/>
</dbReference>
<dbReference type="InterPro" id="IPR021731">
    <property type="entry name" value="AMIN_dom"/>
</dbReference>
<feature type="domain" description="Secretin/TonB short N-terminal" evidence="14">
    <location>
        <begin position="302"/>
        <end position="350"/>
    </location>
</feature>
<evidence type="ECO:0000256" key="6">
    <source>
        <dbReference type="ARBA" id="ARBA00022927"/>
    </source>
</evidence>
<organism evidence="15 16">
    <name type="scientific">Gulbenkiania indica</name>
    <dbReference type="NCBI Taxonomy" id="375574"/>
    <lineage>
        <taxon>Bacteria</taxon>
        <taxon>Pseudomonadati</taxon>
        <taxon>Pseudomonadota</taxon>
        <taxon>Betaproteobacteria</taxon>
        <taxon>Neisseriales</taxon>
        <taxon>Chromobacteriaceae</taxon>
        <taxon>Gulbenkiania</taxon>
    </lineage>
</organism>
<dbReference type="STRING" id="375574.GCA_001418035_00472"/>
<dbReference type="AlphaFoldDB" id="A0A0K6GT67"/>
<dbReference type="GO" id="GO:0009279">
    <property type="term" value="C:cell outer membrane"/>
    <property type="evidence" value="ECO:0007669"/>
    <property type="project" value="UniProtKB-SubCell"/>
</dbReference>
<evidence type="ECO:0000256" key="12">
    <source>
        <dbReference type="RuleBase" id="RU004004"/>
    </source>
</evidence>
<reference evidence="16" key="1">
    <citation type="submission" date="2015-08" db="EMBL/GenBank/DDBJ databases">
        <authorList>
            <person name="Varghese N."/>
        </authorList>
    </citation>
    <scope>NUCLEOTIDE SEQUENCE [LARGE SCALE GENOMIC DNA]</scope>
    <source>
        <strain evidence="16">DSM 17901</strain>
    </source>
</reference>
<evidence type="ECO:0000256" key="5">
    <source>
        <dbReference type="ARBA" id="ARBA00022729"/>
    </source>
</evidence>
<keyword evidence="16" id="KW-1185">Reference proteome</keyword>
<dbReference type="Pfam" id="PF07660">
    <property type="entry name" value="STN"/>
    <property type="match status" value="1"/>
</dbReference>
<keyword evidence="8" id="KW-0998">Cell outer membrane</keyword>
<sequence length="733" mass="79012">MKHLSIKLLSALGLMMAYSAGWAGPALTGIEVARLSGDEEVLRLNFDGPVTRPNSFAIANPPRIALDFPGASVRLPSPAVDLGNNLVRSATAVEAGGRARVVLNLLRNASYSTTPSGNTVTISLNGNAQAAREATPAESVPVSRTAVTDPAGAVDLGPVSLDFKRGRNGEGRLELVLPSSTVSANVRREGRAIVVDLPGVTLSRAQQRKLDVTDFGTPVRSIDASNQGRGSRLVIEPQGDWDFSSYQTDNRLTVEVRRPVVDTANPQGADVKPVYKGDKLSLNFQNIEVRTVLQVIAEFTGLNIVTSDSVTGNITLRLKDVPWDQALDLILQTKGLDQRRSGNIIHVAPRQELLDRDKQVLEARQQLTALEPIRSETFLLRYKSVEEFKNVLDTPVGDNGGRRQTLLSDRGSALIDSKTNTLIINDTPTVIEKIRTLVDKLDVPIKQVLIEARIVEASDNFSRDLGVKLNFARVGRNVYGGNLENVIKNSNTRNTNSLNEANRAIAATNAYNSWLANPTGAPPAIPPLTASLPYELAPGVNLPISNAAGSIAALFKAGASSLIGLELQAMQAEDKGKVVASPHVMTSDRTEASIEEGAEIPYQEASSSGATSVSFKKAVMSLRVKPQITPDDNILMDIQVNKDTPNFKQLVGGTPALDTKKINTQVLVENGGTVVIGGIYVQEQSNVVNKVPLLGDIPYLGALFRSKQERNDRRELLVFITPRIVDNLRITTP</sequence>
<dbReference type="Pfam" id="PF11741">
    <property type="entry name" value="AMIN"/>
    <property type="match status" value="2"/>
</dbReference>
<proteinExistence type="inferred from homology"/>
<evidence type="ECO:0000256" key="9">
    <source>
        <dbReference type="ARBA" id="ARBA00023287"/>
    </source>
</evidence>
<evidence type="ECO:0000256" key="4">
    <source>
        <dbReference type="ARBA" id="ARBA00022448"/>
    </source>
</evidence>
<dbReference type="Gene3D" id="2.60.40.3470">
    <property type="match status" value="1"/>
</dbReference>
<feature type="chain" id="PRO_5005503702" description="Type IV pilus biogenesis and competence protein PilQ" evidence="13">
    <location>
        <begin position="24"/>
        <end position="733"/>
    </location>
</feature>
<accession>A0A0K6GT67</accession>
<dbReference type="InterPro" id="IPR005644">
    <property type="entry name" value="NolW-like"/>
</dbReference>
<keyword evidence="9" id="KW-0178">Competence</keyword>
<keyword evidence="5 13" id="KW-0732">Signal</keyword>
<protein>
    <recommendedName>
        <fullName evidence="3">Type IV pilus biogenesis and competence protein PilQ</fullName>
    </recommendedName>
</protein>
<evidence type="ECO:0000256" key="1">
    <source>
        <dbReference type="ARBA" id="ARBA00004442"/>
    </source>
</evidence>
<feature type="signal peptide" evidence="13">
    <location>
        <begin position="1"/>
        <end position="23"/>
    </location>
</feature>
<dbReference type="OrthoDB" id="9779724at2"/>
<dbReference type="SMART" id="SM00965">
    <property type="entry name" value="STN"/>
    <property type="match status" value="1"/>
</dbReference>
<dbReference type="PANTHER" id="PTHR30604:SF1">
    <property type="entry name" value="DNA UTILIZATION PROTEIN HOFQ"/>
    <property type="match status" value="1"/>
</dbReference>
<evidence type="ECO:0000256" key="13">
    <source>
        <dbReference type="SAM" id="SignalP"/>
    </source>
</evidence>
<dbReference type="Pfam" id="PF00263">
    <property type="entry name" value="Secretin"/>
    <property type="match status" value="1"/>
</dbReference>
<dbReference type="RefSeq" id="WP_055433279.1">
    <property type="nucleotide sequence ID" value="NZ_CYHA01000001.1"/>
</dbReference>
<evidence type="ECO:0000256" key="2">
    <source>
        <dbReference type="ARBA" id="ARBA00006304"/>
    </source>
</evidence>
<dbReference type="Gene3D" id="3.30.1370.130">
    <property type="match status" value="1"/>
</dbReference>